<evidence type="ECO:0000313" key="1">
    <source>
        <dbReference type="EMBL" id="PKH45862.1"/>
    </source>
</evidence>
<dbReference type="Proteomes" id="UP000233649">
    <property type="component" value="Unassembled WGS sequence"/>
</dbReference>
<name>A0A2J1DUP6_9CHLR</name>
<dbReference type="EMBL" id="PHFD01000280">
    <property type="protein sequence ID" value="PKH45862.1"/>
    <property type="molecule type" value="Genomic_DNA"/>
</dbReference>
<comment type="caution">
    <text evidence="1">The sequence shown here is derived from an EMBL/GenBank/DDBJ whole genome shotgun (WGS) entry which is preliminary data.</text>
</comment>
<gene>
    <name evidence="1" type="ORF">CVH13_01351</name>
</gene>
<dbReference type="AlphaFoldDB" id="A0A2J1DUP6"/>
<protein>
    <submittedName>
        <fullName evidence="1">Uncharacterized protein</fullName>
    </submittedName>
</protein>
<accession>A0A2J1DUP6</accession>
<organism evidence="1 2">
    <name type="scientific">Dehalococcoides mccartyi</name>
    <dbReference type="NCBI Taxonomy" id="61435"/>
    <lineage>
        <taxon>Bacteria</taxon>
        <taxon>Bacillati</taxon>
        <taxon>Chloroflexota</taxon>
        <taxon>Dehalococcoidia</taxon>
        <taxon>Dehalococcoidales</taxon>
        <taxon>Dehalococcoidaceae</taxon>
        <taxon>Dehalococcoides</taxon>
    </lineage>
</organism>
<evidence type="ECO:0000313" key="2">
    <source>
        <dbReference type="Proteomes" id="UP000233649"/>
    </source>
</evidence>
<sequence>MYKTKHIKRIIGVISSLAVMLVTLLPGTVSATETLQTKMFTAGSAYEYYADNLNLTWSDLAVSGDPFQTSIANSIMLADHGGTFNNGYTCATATSIADAQNLSQNGDYQQIYANYKRGQSFTALGTGGCQYVTLKIARVGNPGDLQVILYAYGSPTSLGAVLGSITTPQAQIGTTTADYQLPLGNPSITQGQKYVIMAYCPTGNTSNYYKVFDSNSNPYSGGTLISDDGSQVWESNPYDYYFKITRTSGLMALDDYYRNVMYFNLDGLLDTSKIRSIEIVLHQSGTIYHKTKAVLVWNPANLESQTDGRWFMANAYSSTDYNPLGQTDADKGANGIHTWDIVPTEWDLANQTQWLNSYLDDDNNLRVGMILENAMIGYPSYDSYGNVLWSSGDAYIDEWLSPGCSDIPVGGETVKV</sequence>
<proteinExistence type="predicted"/>
<reference evidence="1 2" key="1">
    <citation type="journal article" date="2017" name="FEMS Microbiol. Ecol.">
        <title>Reconstructed genomes of novel Dehalococcoides mccartyi strains from 1,2,3,4-tetrachlorodibenzo-p-dioxin-dechlorinating enrichment cultures reveal divergent reductive dehalogenase gene profiles.</title>
        <authorList>
            <person name="Dam H.T."/>
            <person name="Vollmers J."/>
            <person name="Kaster A.K."/>
            <person name="Haggblom M.M."/>
        </authorList>
    </citation>
    <scope>NUCLEOTIDE SEQUENCE [LARGE SCALE GENOMIC DNA]</scope>
    <source>
        <strain evidence="1 2">H1-3-2.001</strain>
    </source>
</reference>
<feature type="non-terminal residue" evidence="1">
    <location>
        <position position="416"/>
    </location>
</feature>